<sequence>MNGYLRRGLLAAAFSGGFVLLGTAMASADTQDSGRLGGLTDVVNSVVGSNGGNSGNGGNANAWAHGKHHTVKA</sequence>
<feature type="region of interest" description="Disordered" evidence="1">
    <location>
        <begin position="50"/>
        <end position="73"/>
    </location>
</feature>
<proteinExistence type="predicted"/>
<name>A0ABU4TB77_9PSEU</name>
<organism evidence="3 4">
    <name type="scientific">Lentzea miocenica</name>
    <dbReference type="NCBI Taxonomy" id="3095431"/>
    <lineage>
        <taxon>Bacteria</taxon>
        <taxon>Bacillati</taxon>
        <taxon>Actinomycetota</taxon>
        <taxon>Actinomycetes</taxon>
        <taxon>Pseudonocardiales</taxon>
        <taxon>Pseudonocardiaceae</taxon>
        <taxon>Lentzea</taxon>
    </lineage>
</organism>
<evidence type="ECO:0000313" key="4">
    <source>
        <dbReference type="Proteomes" id="UP001285521"/>
    </source>
</evidence>
<dbReference type="Proteomes" id="UP001285521">
    <property type="component" value="Unassembled WGS sequence"/>
</dbReference>
<comment type="caution">
    <text evidence="3">The sequence shown here is derived from an EMBL/GenBank/DDBJ whole genome shotgun (WGS) entry which is preliminary data.</text>
</comment>
<evidence type="ECO:0000256" key="1">
    <source>
        <dbReference type="SAM" id="MobiDB-lite"/>
    </source>
</evidence>
<dbReference type="RefSeq" id="WP_319970446.1">
    <property type="nucleotide sequence ID" value="NZ_JAXAVW010000035.1"/>
</dbReference>
<reference evidence="3 4" key="1">
    <citation type="submission" date="2023-11" db="EMBL/GenBank/DDBJ databases">
        <title>Lentzea sokolovensis, sp. nov., Lentzea kristufkii, sp. nov., and Lentzea miocenensis, sp. nov., rare actinobacteria from Sokolov Coal Basin, Miocene lacustrine sediment, Czech Republic.</title>
        <authorList>
            <person name="Lara A."/>
            <person name="Kotroba L."/>
            <person name="Nouioui I."/>
            <person name="Neumann-Schaal M."/>
            <person name="Mast Y."/>
            <person name="Chronakova A."/>
        </authorList>
    </citation>
    <scope>NUCLEOTIDE SEQUENCE [LARGE SCALE GENOMIC DNA]</scope>
    <source>
        <strain evidence="3 4">BCCO 10_0856</strain>
    </source>
</reference>
<keyword evidence="2" id="KW-0732">Signal</keyword>
<feature type="signal peptide" evidence="2">
    <location>
        <begin position="1"/>
        <end position="28"/>
    </location>
</feature>
<dbReference type="EMBL" id="JAXAVW010000035">
    <property type="protein sequence ID" value="MDX8035419.1"/>
    <property type="molecule type" value="Genomic_DNA"/>
</dbReference>
<feature type="chain" id="PRO_5045804531" description="Small secreted domain" evidence="2">
    <location>
        <begin position="29"/>
        <end position="73"/>
    </location>
</feature>
<evidence type="ECO:0000256" key="2">
    <source>
        <dbReference type="SAM" id="SignalP"/>
    </source>
</evidence>
<keyword evidence="4" id="KW-1185">Reference proteome</keyword>
<gene>
    <name evidence="3" type="ORF">SK803_34865</name>
</gene>
<protein>
    <recommendedName>
        <fullName evidence="5">Small secreted domain</fullName>
    </recommendedName>
</protein>
<evidence type="ECO:0000313" key="3">
    <source>
        <dbReference type="EMBL" id="MDX8035419.1"/>
    </source>
</evidence>
<reference evidence="3 4" key="2">
    <citation type="submission" date="2023-11" db="EMBL/GenBank/DDBJ databases">
        <authorList>
            <person name="Lara A.C."/>
            <person name="Chronakova A."/>
        </authorList>
    </citation>
    <scope>NUCLEOTIDE SEQUENCE [LARGE SCALE GENOMIC DNA]</scope>
    <source>
        <strain evidence="3 4">BCCO 10_0856</strain>
    </source>
</reference>
<accession>A0ABU4TB77</accession>
<evidence type="ECO:0008006" key="5">
    <source>
        <dbReference type="Google" id="ProtNLM"/>
    </source>
</evidence>